<keyword evidence="1" id="KW-1185">Reference proteome</keyword>
<dbReference type="OrthoDB" id="7268531at2759"/>
<evidence type="ECO:0000313" key="2">
    <source>
        <dbReference type="RefSeq" id="XP_026490707.2"/>
    </source>
</evidence>
<reference evidence="2" key="1">
    <citation type="submission" date="2025-08" db="UniProtKB">
        <authorList>
            <consortium name="RefSeq"/>
        </authorList>
    </citation>
    <scope>IDENTIFICATION</scope>
    <source>
        <tissue evidence="2">Whole body</tissue>
    </source>
</reference>
<dbReference type="AlphaFoldDB" id="A0A8B8I2R1"/>
<gene>
    <name evidence="2" type="primary">LOC113396859</name>
</gene>
<dbReference type="RefSeq" id="XP_026490707.2">
    <property type="nucleotide sequence ID" value="XM_026634922.2"/>
</dbReference>
<sequence>MNIEDSLNDVVAINSDDDDEEISNSDKPIIQLFKRLITNNSKQSTVLTNTQIVDILNKEFKVNLSELHDLEGDIYLTIMKKYLKDWPQWDEFDRVISSLKDKNKEAEMERIFETKYINLKNYLKVMLNSAQILAKETVQKVIDNKIELTKESNKESSDRTVVLEINASRNQLNQLFFRQPNMNLNNTVFNATYSLPTQIQLKTLPLEAILNWWGVHICLVNVTNTYVYKRETKHELKHVLVNKCITSRLNPSIVLDQNIQVSNYQRNTSKIDTSAYIELINKITSKSPESSDIYEFIKKDLKLLPQSVHPRVIYKRYTNKYSYIRYLYVNTHNDVSAEFKNIDLQLEEMMSPMYTTVLGQILDSTPSLIVECEPCSAKFTGQHLVNELKNHFNEQHQNEPDWKCTNCKKRITMSALAQNWWCHRC</sequence>
<accession>A0A8B8I2R1</accession>
<proteinExistence type="predicted"/>
<name>A0A8B8I2R1_VANTA</name>
<organism evidence="1 2">
    <name type="scientific">Vanessa tameamea</name>
    <name type="common">Kamehameha butterfly</name>
    <dbReference type="NCBI Taxonomy" id="334116"/>
    <lineage>
        <taxon>Eukaryota</taxon>
        <taxon>Metazoa</taxon>
        <taxon>Ecdysozoa</taxon>
        <taxon>Arthropoda</taxon>
        <taxon>Hexapoda</taxon>
        <taxon>Insecta</taxon>
        <taxon>Pterygota</taxon>
        <taxon>Neoptera</taxon>
        <taxon>Endopterygota</taxon>
        <taxon>Lepidoptera</taxon>
        <taxon>Glossata</taxon>
        <taxon>Ditrysia</taxon>
        <taxon>Papilionoidea</taxon>
        <taxon>Nymphalidae</taxon>
        <taxon>Nymphalinae</taxon>
        <taxon>Vanessa</taxon>
    </lineage>
</organism>
<protein>
    <submittedName>
        <fullName evidence="2">Uncharacterized protein LOC113396859</fullName>
    </submittedName>
</protein>
<evidence type="ECO:0000313" key="1">
    <source>
        <dbReference type="Proteomes" id="UP001652626"/>
    </source>
</evidence>
<dbReference type="GeneID" id="113396859"/>
<dbReference type="OMA" id="DIYLTIM"/>
<dbReference type="Proteomes" id="UP001652626">
    <property type="component" value="Chromosome 29"/>
</dbReference>